<dbReference type="EMBL" id="QXFU01011014">
    <property type="protein sequence ID" value="KAE8952975.1"/>
    <property type="molecule type" value="Genomic_DNA"/>
</dbReference>
<dbReference type="AlphaFoldDB" id="A0A6A3G3I5"/>
<name>A0A6A3G3I5_9STRA</name>
<comment type="caution">
    <text evidence="2">The sequence shown here is derived from an EMBL/GenBank/DDBJ whole genome shotgun (WGS) entry which is preliminary data.</text>
</comment>
<evidence type="ECO:0000313" key="2">
    <source>
        <dbReference type="EMBL" id="KAE8952975.1"/>
    </source>
</evidence>
<gene>
    <name evidence="2" type="ORF">PR002_g32520</name>
</gene>
<proteinExistence type="predicted"/>
<feature type="signal peptide" evidence="1">
    <location>
        <begin position="1"/>
        <end position="17"/>
    </location>
</feature>
<protein>
    <submittedName>
        <fullName evidence="2">Uncharacterized protein</fullName>
    </submittedName>
</protein>
<evidence type="ECO:0000313" key="3">
    <source>
        <dbReference type="Proteomes" id="UP000435112"/>
    </source>
</evidence>
<feature type="chain" id="PRO_5025571160" evidence="1">
    <location>
        <begin position="18"/>
        <end position="54"/>
    </location>
</feature>
<dbReference type="Proteomes" id="UP000435112">
    <property type="component" value="Unassembled WGS sequence"/>
</dbReference>
<evidence type="ECO:0000256" key="1">
    <source>
        <dbReference type="SAM" id="SignalP"/>
    </source>
</evidence>
<reference evidence="2 3" key="1">
    <citation type="submission" date="2018-09" db="EMBL/GenBank/DDBJ databases">
        <title>Genomic investigation of the strawberry pathogen Phytophthora fragariae indicates pathogenicity is determined by transcriptional variation in three key races.</title>
        <authorList>
            <person name="Adams T.M."/>
            <person name="Armitage A.D."/>
            <person name="Sobczyk M.K."/>
            <person name="Bates H.J."/>
            <person name="Dunwell J.M."/>
            <person name="Nellist C.F."/>
            <person name="Harrison R.J."/>
        </authorList>
    </citation>
    <scope>NUCLEOTIDE SEQUENCE [LARGE SCALE GENOMIC DNA]</scope>
    <source>
        <strain evidence="2 3">SCRP324</strain>
    </source>
</reference>
<organism evidence="2 3">
    <name type="scientific">Phytophthora rubi</name>
    <dbReference type="NCBI Taxonomy" id="129364"/>
    <lineage>
        <taxon>Eukaryota</taxon>
        <taxon>Sar</taxon>
        <taxon>Stramenopiles</taxon>
        <taxon>Oomycota</taxon>
        <taxon>Peronosporomycetes</taxon>
        <taxon>Peronosporales</taxon>
        <taxon>Peronosporaceae</taxon>
        <taxon>Phytophthora</taxon>
    </lineage>
</organism>
<accession>A0A6A3G3I5</accession>
<sequence length="54" mass="6026">MFCICVISGFLRTGLLWQPGPPPNGSFDWCSHAIPIHRLILFDISGKFFVTCSV</sequence>
<keyword evidence="1" id="KW-0732">Signal</keyword>